<keyword evidence="1" id="KW-0732">Signal</keyword>
<sequence>MTLHTHVFSPLFLLISTVVVQPSYGAKHLNGETLAEEICRHTSSHEYCVGTMIPGPPLTTEGNASTALGWTQIRALEAIARELSMLGEHDKAIYKRQREISKGILGPRPEPKPKRSNSLIRLWLWLLSLLYFIFRRERVKAD</sequence>
<name>A0A9W7H647_HIBTR</name>
<evidence type="ECO:0000313" key="2">
    <source>
        <dbReference type="EMBL" id="GMI71383.1"/>
    </source>
</evidence>
<reference evidence="2" key="1">
    <citation type="submission" date="2023-05" db="EMBL/GenBank/DDBJ databases">
        <title>Genome and transcriptome analyses reveal genes involved in the formation of fine ridges on petal epidermal cells in Hibiscus trionum.</title>
        <authorList>
            <person name="Koshimizu S."/>
            <person name="Masuda S."/>
            <person name="Ishii T."/>
            <person name="Shirasu K."/>
            <person name="Hoshino A."/>
            <person name="Arita M."/>
        </authorList>
    </citation>
    <scope>NUCLEOTIDE SEQUENCE</scope>
    <source>
        <strain evidence="2">Hamamatsu line</strain>
    </source>
</reference>
<evidence type="ECO:0008006" key="4">
    <source>
        <dbReference type="Google" id="ProtNLM"/>
    </source>
</evidence>
<dbReference type="Proteomes" id="UP001165190">
    <property type="component" value="Unassembled WGS sequence"/>
</dbReference>
<gene>
    <name evidence="2" type="ORF">HRI_000807600</name>
</gene>
<dbReference type="EMBL" id="BSYR01000010">
    <property type="protein sequence ID" value="GMI71383.1"/>
    <property type="molecule type" value="Genomic_DNA"/>
</dbReference>
<dbReference type="OrthoDB" id="433738at2759"/>
<feature type="chain" id="PRO_5040900275" description="Pectinesterase inhibitor domain-containing protein" evidence="1">
    <location>
        <begin position="26"/>
        <end position="142"/>
    </location>
</feature>
<protein>
    <recommendedName>
        <fullName evidence="4">Pectinesterase inhibitor domain-containing protein</fullName>
    </recommendedName>
</protein>
<accession>A0A9W7H647</accession>
<dbReference type="AlphaFoldDB" id="A0A9W7H647"/>
<keyword evidence="3" id="KW-1185">Reference proteome</keyword>
<evidence type="ECO:0000256" key="1">
    <source>
        <dbReference type="SAM" id="SignalP"/>
    </source>
</evidence>
<proteinExistence type="predicted"/>
<comment type="caution">
    <text evidence="2">The sequence shown here is derived from an EMBL/GenBank/DDBJ whole genome shotgun (WGS) entry which is preliminary data.</text>
</comment>
<feature type="signal peptide" evidence="1">
    <location>
        <begin position="1"/>
        <end position="25"/>
    </location>
</feature>
<evidence type="ECO:0000313" key="3">
    <source>
        <dbReference type="Proteomes" id="UP001165190"/>
    </source>
</evidence>
<organism evidence="2 3">
    <name type="scientific">Hibiscus trionum</name>
    <name type="common">Flower of an hour</name>
    <dbReference type="NCBI Taxonomy" id="183268"/>
    <lineage>
        <taxon>Eukaryota</taxon>
        <taxon>Viridiplantae</taxon>
        <taxon>Streptophyta</taxon>
        <taxon>Embryophyta</taxon>
        <taxon>Tracheophyta</taxon>
        <taxon>Spermatophyta</taxon>
        <taxon>Magnoliopsida</taxon>
        <taxon>eudicotyledons</taxon>
        <taxon>Gunneridae</taxon>
        <taxon>Pentapetalae</taxon>
        <taxon>rosids</taxon>
        <taxon>malvids</taxon>
        <taxon>Malvales</taxon>
        <taxon>Malvaceae</taxon>
        <taxon>Malvoideae</taxon>
        <taxon>Hibiscus</taxon>
    </lineage>
</organism>